<organism evidence="1">
    <name type="scientific">marine sediment metagenome</name>
    <dbReference type="NCBI Taxonomy" id="412755"/>
    <lineage>
        <taxon>unclassified sequences</taxon>
        <taxon>metagenomes</taxon>
        <taxon>ecological metagenomes</taxon>
    </lineage>
</organism>
<name>A0A0F9BTG4_9ZZZZ</name>
<gene>
    <name evidence="1" type="ORF">LCGC14_2488170</name>
</gene>
<comment type="caution">
    <text evidence="1">The sequence shown here is derived from an EMBL/GenBank/DDBJ whole genome shotgun (WGS) entry which is preliminary data.</text>
</comment>
<reference evidence="1" key="1">
    <citation type="journal article" date="2015" name="Nature">
        <title>Complex archaea that bridge the gap between prokaryotes and eukaryotes.</title>
        <authorList>
            <person name="Spang A."/>
            <person name="Saw J.H."/>
            <person name="Jorgensen S.L."/>
            <person name="Zaremba-Niedzwiedzka K."/>
            <person name="Martijn J."/>
            <person name="Lind A.E."/>
            <person name="van Eijk R."/>
            <person name="Schleper C."/>
            <person name="Guy L."/>
            <person name="Ettema T.J."/>
        </authorList>
    </citation>
    <scope>NUCLEOTIDE SEQUENCE</scope>
</reference>
<evidence type="ECO:0000313" key="1">
    <source>
        <dbReference type="EMBL" id="KKL17177.1"/>
    </source>
</evidence>
<dbReference type="EMBL" id="LAZR01039365">
    <property type="protein sequence ID" value="KKL17177.1"/>
    <property type="molecule type" value="Genomic_DNA"/>
</dbReference>
<proteinExistence type="predicted"/>
<accession>A0A0F9BTG4</accession>
<sequence length="151" mass="15769">MPGFLPAQGSDSIEEGVPSSAFSRGDVLILTSASSLSGWDVLGLGPVFGIALANSVDSINDRVPVSIPHADTIYLSACTPNSTFTVGEKFDILLDANGRSIVDTSQTTMRVVVVRPQAGPPYGGVKDQSVESRIMVKFLRQGDSVSSVVLG</sequence>
<dbReference type="AlphaFoldDB" id="A0A0F9BTG4"/>
<protein>
    <submittedName>
        <fullName evidence="1">Uncharacterized protein</fullName>
    </submittedName>
</protein>